<accession>A0ABM1TB38</accession>
<gene>
    <name evidence="9" type="primary">LOC106468993</name>
</gene>
<dbReference type="SMART" id="SM00173">
    <property type="entry name" value="RAS"/>
    <property type="match status" value="1"/>
</dbReference>
<dbReference type="PROSITE" id="PS51420">
    <property type="entry name" value="RHO"/>
    <property type="match status" value="1"/>
</dbReference>
<evidence type="ECO:0000256" key="3">
    <source>
        <dbReference type="ARBA" id="ARBA00022481"/>
    </source>
</evidence>
<keyword evidence="4" id="KW-0547">Nucleotide-binding</keyword>
<dbReference type="Pfam" id="PF00071">
    <property type="entry name" value="Ras"/>
    <property type="match status" value="1"/>
</dbReference>
<dbReference type="SMART" id="SM00174">
    <property type="entry name" value="RHO"/>
    <property type="match status" value="1"/>
</dbReference>
<evidence type="ECO:0000313" key="9">
    <source>
        <dbReference type="RefSeq" id="XP_022253094.1"/>
    </source>
</evidence>
<dbReference type="NCBIfam" id="TIGR00231">
    <property type="entry name" value="small_GTP"/>
    <property type="match status" value="1"/>
</dbReference>
<dbReference type="InterPro" id="IPR001806">
    <property type="entry name" value="Small_GTPase"/>
</dbReference>
<dbReference type="Proteomes" id="UP000694941">
    <property type="component" value="Unplaced"/>
</dbReference>
<dbReference type="Gene3D" id="3.40.50.300">
    <property type="entry name" value="P-loop containing nucleotide triphosphate hydrolases"/>
    <property type="match status" value="1"/>
</dbReference>
<comment type="subcellular location">
    <subcellularLocation>
        <location evidence="1">Cell membrane</location>
        <topology evidence="1">Lipid-anchor</topology>
    </subcellularLocation>
</comment>
<dbReference type="GeneID" id="106468993"/>
<evidence type="ECO:0000256" key="6">
    <source>
        <dbReference type="ARBA" id="ARBA00023288"/>
    </source>
</evidence>
<evidence type="ECO:0000313" key="8">
    <source>
        <dbReference type="Proteomes" id="UP000694941"/>
    </source>
</evidence>
<comment type="similarity">
    <text evidence="7">Belongs to the small GTPase superfamily. RasD family.</text>
</comment>
<sequence length="227" mass="25502">MPNSHTTTPLSISNIAESSEQRPKDYYRVVVMGATKVGKTAIIRQFLYEVFPVDYSATVEELHRGEFSVGGCSLTLDLLDTSGSCEFPVMKRLAIQTGDAVLLVYSIDDSESFEEVRRLHDFVLEIRPAGIPIVVVGNKNDLQQKRQVRREVAETVTCIDWENGFVECSAKDNLNVVQVFKELLVQAKIPYDLSPALKKRRRSLPVFSSTPKIKEKILLKRHSCAVS</sequence>
<keyword evidence="3" id="KW-0488">Methylation</keyword>
<evidence type="ECO:0000256" key="4">
    <source>
        <dbReference type="ARBA" id="ARBA00023134"/>
    </source>
</evidence>
<dbReference type="InterPro" id="IPR052236">
    <property type="entry name" value="Small_GTPase_RasD"/>
</dbReference>
<keyword evidence="6" id="KW-0449">Lipoprotein</keyword>
<keyword evidence="5" id="KW-0472">Membrane</keyword>
<keyword evidence="8" id="KW-1185">Reference proteome</keyword>
<reference evidence="9" key="1">
    <citation type="submission" date="2025-08" db="UniProtKB">
        <authorList>
            <consortium name="RefSeq"/>
        </authorList>
    </citation>
    <scope>IDENTIFICATION</scope>
    <source>
        <tissue evidence="9">Muscle</tissue>
    </source>
</reference>
<dbReference type="PANTHER" id="PTHR46149:SF7">
    <property type="entry name" value="GTP-BINDING PROTEIN DI-RAS2"/>
    <property type="match status" value="1"/>
</dbReference>
<evidence type="ECO:0000256" key="5">
    <source>
        <dbReference type="ARBA" id="ARBA00023136"/>
    </source>
</evidence>
<dbReference type="InterPro" id="IPR005225">
    <property type="entry name" value="Small_GTP-bd"/>
</dbReference>
<evidence type="ECO:0000256" key="2">
    <source>
        <dbReference type="ARBA" id="ARBA00022475"/>
    </source>
</evidence>
<name>A0ABM1TB38_LIMPO</name>
<evidence type="ECO:0000256" key="7">
    <source>
        <dbReference type="ARBA" id="ARBA00038061"/>
    </source>
</evidence>
<dbReference type="PANTHER" id="PTHR46149">
    <property type="entry name" value="MIP08469P"/>
    <property type="match status" value="1"/>
</dbReference>
<dbReference type="PROSITE" id="PS51421">
    <property type="entry name" value="RAS"/>
    <property type="match status" value="1"/>
</dbReference>
<keyword evidence="4" id="KW-0342">GTP-binding</keyword>
<dbReference type="PROSITE" id="PS51419">
    <property type="entry name" value="RAB"/>
    <property type="match status" value="1"/>
</dbReference>
<proteinExistence type="inferred from homology"/>
<dbReference type="PRINTS" id="PR00449">
    <property type="entry name" value="RASTRNSFRMNG"/>
</dbReference>
<keyword evidence="2" id="KW-1003">Cell membrane</keyword>
<protein>
    <submittedName>
        <fullName evidence="9">GTP-binding protein Rhes-like</fullName>
    </submittedName>
</protein>
<organism evidence="8 9">
    <name type="scientific">Limulus polyphemus</name>
    <name type="common">Atlantic horseshoe crab</name>
    <dbReference type="NCBI Taxonomy" id="6850"/>
    <lineage>
        <taxon>Eukaryota</taxon>
        <taxon>Metazoa</taxon>
        <taxon>Ecdysozoa</taxon>
        <taxon>Arthropoda</taxon>
        <taxon>Chelicerata</taxon>
        <taxon>Merostomata</taxon>
        <taxon>Xiphosura</taxon>
        <taxon>Limulidae</taxon>
        <taxon>Limulus</taxon>
    </lineage>
</organism>
<dbReference type="InterPro" id="IPR027417">
    <property type="entry name" value="P-loop_NTPase"/>
</dbReference>
<dbReference type="SUPFAM" id="SSF52540">
    <property type="entry name" value="P-loop containing nucleoside triphosphate hydrolases"/>
    <property type="match status" value="1"/>
</dbReference>
<dbReference type="SMART" id="SM00175">
    <property type="entry name" value="RAB"/>
    <property type="match status" value="1"/>
</dbReference>
<evidence type="ECO:0000256" key="1">
    <source>
        <dbReference type="ARBA" id="ARBA00004193"/>
    </source>
</evidence>
<dbReference type="RefSeq" id="XP_022253094.1">
    <property type="nucleotide sequence ID" value="XM_022397386.1"/>
</dbReference>